<sequence length="78" mass="9341">SIDDHKSALHVALHRAVLLRHARLERIQIHQRPRPRSHRLKRREMQVIKCVVVPCQVDHLPLLGAPRLRRLRRWVCSR</sequence>
<comment type="caution">
    <text evidence="1">The sequence shown here is derived from an EMBL/GenBank/DDBJ whole genome shotgun (WGS) entry which is preliminary data.</text>
</comment>
<dbReference type="EMBL" id="AMZH03033248">
    <property type="protein sequence ID" value="RRT32207.1"/>
    <property type="molecule type" value="Genomic_DNA"/>
</dbReference>
<accession>A0A426WY44</accession>
<name>A0A426WY44_ENSVE</name>
<proteinExistence type="predicted"/>
<reference evidence="1 2" key="1">
    <citation type="journal article" date="2014" name="Agronomy (Basel)">
        <title>A Draft Genome Sequence for Ensete ventricosum, the Drought-Tolerant Tree Against Hunger.</title>
        <authorList>
            <person name="Harrison J."/>
            <person name="Moore K.A."/>
            <person name="Paszkiewicz K."/>
            <person name="Jones T."/>
            <person name="Grant M."/>
            <person name="Ambacheew D."/>
            <person name="Muzemil S."/>
            <person name="Studholme D.J."/>
        </authorList>
    </citation>
    <scope>NUCLEOTIDE SEQUENCE [LARGE SCALE GENOMIC DNA]</scope>
</reference>
<organism evidence="1 2">
    <name type="scientific">Ensete ventricosum</name>
    <name type="common">Abyssinian banana</name>
    <name type="synonym">Musa ensete</name>
    <dbReference type="NCBI Taxonomy" id="4639"/>
    <lineage>
        <taxon>Eukaryota</taxon>
        <taxon>Viridiplantae</taxon>
        <taxon>Streptophyta</taxon>
        <taxon>Embryophyta</taxon>
        <taxon>Tracheophyta</taxon>
        <taxon>Spermatophyta</taxon>
        <taxon>Magnoliopsida</taxon>
        <taxon>Liliopsida</taxon>
        <taxon>Zingiberales</taxon>
        <taxon>Musaceae</taxon>
        <taxon>Ensete</taxon>
    </lineage>
</organism>
<protein>
    <submittedName>
        <fullName evidence="1">Uncharacterized protein</fullName>
    </submittedName>
</protein>
<evidence type="ECO:0000313" key="2">
    <source>
        <dbReference type="Proteomes" id="UP000287651"/>
    </source>
</evidence>
<gene>
    <name evidence="1" type="ORF">B296_00053514</name>
</gene>
<dbReference type="Proteomes" id="UP000287651">
    <property type="component" value="Unassembled WGS sequence"/>
</dbReference>
<evidence type="ECO:0000313" key="1">
    <source>
        <dbReference type="EMBL" id="RRT32207.1"/>
    </source>
</evidence>
<feature type="non-terminal residue" evidence="1">
    <location>
        <position position="1"/>
    </location>
</feature>
<dbReference type="AlphaFoldDB" id="A0A426WY44"/>